<feature type="region of interest" description="Disordered" evidence="1">
    <location>
        <begin position="1"/>
        <end position="21"/>
    </location>
</feature>
<proteinExistence type="predicted"/>
<evidence type="ECO:0000313" key="4">
    <source>
        <dbReference type="Proteomes" id="UP000054350"/>
    </source>
</evidence>
<feature type="compositionally biased region" description="Basic and acidic residues" evidence="1">
    <location>
        <begin position="82"/>
        <end position="96"/>
    </location>
</feature>
<reference evidence="4" key="2">
    <citation type="submission" date="2009-11" db="EMBL/GenBank/DDBJ databases">
        <title>The Genome Sequence of Allomyces macrogynus strain ATCC 38327.</title>
        <authorList>
            <consortium name="The Broad Institute Genome Sequencing Platform"/>
            <person name="Russ C."/>
            <person name="Cuomo C."/>
            <person name="Shea T."/>
            <person name="Young S.K."/>
            <person name="Zeng Q."/>
            <person name="Koehrsen M."/>
            <person name="Haas B."/>
            <person name="Borodovsky M."/>
            <person name="Guigo R."/>
            <person name="Alvarado L."/>
            <person name="Berlin A."/>
            <person name="Borenstein D."/>
            <person name="Chen Z."/>
            <person name="Engels R."/>
            <person name="Freedman E."/>
            <person name="Gellesch M."/>
            <person name="Goldberg J."/>
            <person name="Griggs A."/>
            <person name="Gujja S."/>
            <person name="Heiman D."/>
            <person name="Hepburn T."/>
            <person name="Howarth C."/>
            <person name="Jen D."/>
            <person name="Larson L."/>
            <person name="Lewis B."/>
            <person name="Mehta T."/>
            <person name="Park D."/>
            <person name="Pearson M."/>
            <person name="Roberts A."/>
            <person name="Saif S."/>
            <person name="Shenoy N."/>
            <person name="Sisk P."/>
            <person name="Stolte C."/>
            <person name="Sykes S."/>
            <person name="Walk T."/>
            <person name="White J."/>
            <person name="Yandava C."/>
            <person name="Burger G."/>
            <person name="Gray M.W."/>
            <person name="Holland P.W.H."/>
            <person name="King N."/>
            <person name="Lang F.B.F."/>
            <person name="Roger A.J."/>
            <person name="Ruiz-Trillo I."/>
            <person name="Lander E."/>
            <person name="Nusbaum C."/>
        </authorList>
    </citation>
    <scope>NUCLEOTIDE SEQUENCE [LARGE SCALE GENOMIC DNA]</scope>
    <source>
        <strain evidence="4">ATCC 38327</strain>
    </source>
</reference>
<organism evidence="3 4">
    <name type="scientific">Allomyces macrogynus (strain ATCC 38327)</name>
    <name type="common">Allomyces javanicus var. macrogynus</name>
    <dbReference type="NCBI Taxonomy" id="578462"/>
    <lineage>
        <taxon>Eukaryota</taxon>
        <taxon>Fungi</taxon>
        <taxon>Fungi incertae sedis</taxon>
        <taxon>Blastocladiomycota</taxon>
        <taxon>Blastocladiomycetes</taxon>
        <taxon>Blastocladiales</taxon>
        <taxon>Blastocladiaceae</taxon>
        <taxon>Allomyces</taxon>
    </lineage>
</organism>
<keyword evidence="2" id="KW-0812">Transmembrane</keyword>
<feature type="compositionally biased region" description="Low complexity" evidence="1">
    <location>
        <begin position="55"/>
        <end position="64"/>
    </location>
</feature>
<reference evidence="3 4" key="1">
    <citation type="submission" date="2009-11" db="EMBL/GenBank/DDBJ databases">
        <title>Annotation of Allomyces macrogynus ATCC 38327.</title>
        <authorList>
            <consortium name="The Broad Institute Genome Sequencing Platform"/>
            <person name="Russ C."/>
            <person name="Cuomo C."/>
            <person name="Burger G."/>
            <person name="Gray M.W."/>
            <person name="Holland P.W.H."/>
            <person name="King N."/>
            <person name="Lang F.B.F."/>
            <person name="Roger A.J."/>
            <person name="Ruiz-Trillo I."/>
            <person name="Young S.K."/>
            <person name="Zeng Q."/>
            <person name="Gargeya S."/>
            <person name="Fitzgerald M."/>
            <person name="Haas B."/>
            <person name="Abouelleil A."/>
            <person name="Alvarado L."/>
            <person name="Arachchi H.M."/>
            <person name="Berlin A."/>
            <person name="Chapman S.B."/>
            <person name="Gearin G."/>
            <person name="Goldberg J."/>
            <person name="Griggs A."/>
            <person name="Gujja S."/>
            <person name="Hansen M."/>
            <person name="Heiman D."/>
            <person name="Howarth C."/>
            <person name="Larimer J."/>
            <person name="Lui A."/>
            <person name="MacDonald P.J.P."/>
            <person name="McCowen C."/>
            <person name="Montmayeur A."/>
            <person name="Murphy C."/>
            <person name="Neiman D."/>
            <person name="Pearson M."/>
            <person name="Priest M."/>
            <person name="Roberts A."/>
            <person name="Saif S."/>
            <person name="Shea T."/>
            <person name="Sisk P."/>
            <person name="Stolte C."/>
            <person name="Sykes S."/>
            <person name="Wortman J."/>
            <person name="Nusbaum C."/>
            <person name="Birren B."/>
        </authorList>
    </citation>
    <scope>NUCLEOTIDE SEQUENCE [LARGE SCALE GENOMIC DNA]</scope>
    <source>
        <strain evidence="3 4">ATCC 38327</strain>
    </source>
</reference>
<accession>A0A0L0S3I9</accession>
<gene>
    <name evidence="3" type="ORF">AMAG_02877</name>
</gene>
<feature type="transmembrane region" description="Helical" evidence="2">
    <location>
        <begin position="189"/>
        <end position="207"/>
    </location>
</feature>
<keyword evidence="2" id="KW-0472">Membrane</keyword>
<dbReference type="EMBL" id="GG745331">
    <property type="protein sequence ID" value="KNE57127.1"/>
    <property type="molecule type" value="Genomic_DNA"/>
</dbReference>
<dbReference type="Proteomes" id="UP000054350">
    <property type="component" value="Unassembled WGS sequence"/>
</dbReference>
<evidence type="ECO:0000256" key="1">
    <source>
        <dbReference type="SAM" id="MobiDB-lite"/>
    </source>
</evidence>
<evidence type="ECO:0000313" key="3">
    <source>
        <dbReference type="EMBL" id="KNE57127.1"/>
    </source>
</evidence>
<keyword evidence="4" id="KW-1185">Reference proteome</keyword>
<protein>
    <submittedName>
        <fullName evidence="3">Uncharacterized protein</fullName>
    </submittedName>
</protein>
<evidence type="ECO:0000256" key="2">
    <source>
        <dbReference type="SAM" id="Phobius"/>
    </source>
</evidence>
<sequence>MGVGSCALVDAQQSRSAGRPSLPLSLDSILARCSRRCDSFCPRSASALLASLPGSTRRTPVHTTRPTRRDALCPATPSGPATRRDSTRRALDLPRRDPRHHTPSRSLTAMTLPYRLLSARLSTAAAATAPLRAPAALTLAMRLRPASVAPVTVPAHRRAYSAQQGGMGYEGDEIRDSPLKFFGTDPDTLVLFAVVGTVVFSAGYMLGSKWRARGMDMARTPHDVIEKGGSVGAPEYPQRTGFTVTVDKK</sequence>
<dbReference type="VEuPathDB" id="FungiDB:AMAG_02877"/>
<keyword evidence="2" id="KW-1133">Transmembrane helix</keyword>
<name>A0A0L0S3I9_ALLM3</name>
<dbReference type="AlphaFoldDB" id="A0A0L0S3I9"/>
<feature type="region of interest" description="Disordered" evidence="1">
    <location>
        <begin position="55"/>
        <end position="105"/>
    </location>
</feature>